<evidence type="ECO:0000313" key="3">
    <source>
        <dbReference type="EMBL" id="VVD92152.1"/>
    </source>
</evidence>
<reference evidence="3 4" key="1">
    <citation type="submission" date="2019-08" db="EMBL/GenBank/DDBJ databases">
        <authorList>
            <person name="Peeters C."/>
        </authorList>
    </citation>
    <scope>NUCLEOTIDE SEQUENCE [LARGE SCALE GENOMIC DNA]</scope>
    <source>
        <strain evidence="3 4">LMG 31012</strain>
    </source>
</reference>
<dbReference type="Proteomes" id="UP000400981">
    <property type="component" value="Unassembled WGS sequence"/>
</dbReference>
<evidence type="ECO:0000256" key="2">
    <source>
        <dbReference type="SAM" id="Phobius"/>
    </source>
</evidence>
<feature type="compositionally biased region" description="Low complexity" evidence="1">
    <location>
        <begin position="69"/>
        <end position="81"/>
    </location>
</feature>
<name>A0A5E4TY59_9BURK</name>
<feature type="compositionally biased region" description="Basic residues" evidence="1">
    <location>
        <begin position="619"/>
        <end position="628"/>
    </location>
</feature>
<feature type="compositionally biased region" description="Low complexity" evidence="1">
    <location>
        <begin position="88"/>
        <end position="101"/>
    </location>
</feature>
<feature type="region of interest" description="Disordered" evidence="1">
    <location>
        <begin position="68"/>
        <end position="107"/>
    </location>
</feature>
<sequence>MLRNCFSCLPPRLHPSDIPLATPGVHDAERREPITPLEEDFVRAQQAAAQASLMADASPVPMTMPACQSPGAGAARESAALAPPPVLRTSSAPAAPSRPSTVDAPTFTIDRYEGPGASRALRIFDALWQEVALPALDALAPPVAANGGRDRLTPLAPPWPDGLPAPGGMTTQPWHETLYAHLHRQARTLALHGFDVAQVSERLDALLREQRPVLSWRAFCIGTLRDALPFATGSTVASLLAELTDPARSQAPLWPPLAALAIVLINLLGMAGFNATQRQFRNRIARTTPAADLEGLSAILSTPYRAAFAQVLGFVFCYGVLRNGARYGIERGVSHWFPGIFTRRFGDTLHAALEIPLAPIPGLTLLPIIHQLGTTRHNASLQILTQDNLAELLIDTARQAPAPREWHACLQAFMHDVGAMLRSAPPRLIWFALTTTFYYLAWMGDGSAHGHGRHNTLVSNDSATALNATQSPSGTDAPSLVEDAHVFAVLDVLYGLIGLIFSIGHSAAQREDIRTAHERRAPRPKISTITVVTIADSGVSSSSSVSMRPNSPYGAGTGEVNNNRLASPTLAIAESPTSLVASTSHTSPVAHVAHASQATRAAASPFSGSHHVDDWRASRRPAGARRHGTTMAPGALNPPQRYARWPSAASQASEDSDDEPRETTPL</sequence>
<dbReference type="RefSeq" id="WP_150588899.1">
    <property type="nucleotide sequence ID" value="NZ_CABPSH010000003.1"/>
</dbReference>
<organism evidence="3 4">
    <name type="scientific">Pandoraea eparura</name>
    <dbReference type="NCBI Taxonomy" id="2508291"/>
    <lineage>
        <taxon>Bacteria</taxon>
        <taxon>Pseudomonadati</taxon>
        <taxon>Pseudomonadota</taxon>
        <taxon>Betaproteobacteria</taxon>
        <taxon>Burkholderiales</taxon>
        <taxon>Burkholderiaceae</taxon>
        <taxon>Pandoraea</taxon>
    </lineage>
</organism>
<dbReference type="EMBL" id="CABPSH010000003">
    <property type="protein sequence ID" value="VVD92152.1"/>
    <property type="molecule type" value="Genomic_DNA"/>
</dbReference>
<gene>
    <name evidence="3" type="ORF">PEP31012_01656</name>
</gene>
<feature type="region of interest" description="Disordered" evidence="1">
    <location>
        <begin position="619"/>
        <end position="666"/>
    </location>
</feature>
<feature type="transmembrane region" description="Helical" evidence="2">
    <location>
        <begin position="484"/>
        <end position="504"/>
    </location>
</feature>
<dbReference type="AlphaFoldDB" id="A0A5E4TY59"/>
<feature type="transmembrane region" description="Helical" evidence="2">
    <location>
        <begin position="428"/>
        <end position="444"/>
    </location>
</feature>
<evidence type="ECO:0000313" key="4">
    <source>
        <dbReference type="Proteomes" id="UP000400981"/>
    </source>
</evidence>
<protein>
    <submittedName>
        <fullName evidence="3">Uncharacterized protein</fullName>
    </submittedName>
</protein>
<keyword evidence="2" id="KW-0812">Transmembrane</keyword>
<proteinExistence type="predicted"/>
<keyword evidence="4" id="KW-1185">Reference proteome</keyword>
<dbReference type="OrthoDB" id="8945317at2"/>
<feature type="transmembrane region" description="Helical" evidence="2">
    <location>
        <begin position="253"/>
        <end position="273"/>
    </location>
</feature>
<accession>A0A5E4TY59</accession>
<evidence type="ECO:0000256" key="1">
    <source>
        <dbReference type="SAM" id="MobiDB-lite"/>
    </source>
</evidence>
<keyword evidence="2" id="KW-1133">Transmembrane helix</keyword>
<keyword evidence="2" id="KW-0472">Membrane</keyword>